<dbReference type="InterPro" id="IPR036388">
    <property type="entry name" value="WH-like_DNA-bd_sf"/>
</dbReference>
<proteinExistence type="predicted"/>
<evidence type="ECO:0000256" key="4">
    <source>
        <dbReference type="ARBA" id="ARBA00023306"/>
    </source>
</evidence>
<dbReference type="AlphaFoldDB" id="A0A895XDG7"/>
<accession>A0A895XDG7</accession>
<evidence type="ECO:0000313" key="6">
    <source>
        <dbReference type="EMBL" id="QSB03851.1"/>
    </source>
</evidence>
<dbReference type="Proteomes" id="UP000662939">
    <property type="component" value="Chromosome"/>
</dbReference>
<dbReference type="NCBIfam" id="TIGR00281">
    <property type="entry name" value="SMC-Scp complex subunit ScpB"/>
    <property type="match status" value="1"/>
</dbReference>
<evidence type="ECO:0000256" key="3">
    <source>
        <dbReference type="ARBA" id="ARBA00022829"/>
    </source>
</evidence>
<keyword evidence="4" id="KW-0131">Cell cycle</keyword>
<reference evidence="6" key="1">
    <citation type="submission" date="2021-02" db="EMBL/GenBank/DDBJ databases">
        <title>Natronoglycomyces albus gen. nov., sp. nov, a haloalkaliphilic actinobacterium from a soda solonchak soil.</title>
        <authorList>
            <person name="Sorokin D.Y."/>
            <person name="Khijniak T.V."/>
            <person name="Zakharycheva A.P."/>
            <person name="Boueva O.V."/>
            <person name="Ariskina E.V."/>
            <person name="Hahnke R.L."/>
            <person name="Bunk B."/>
            <person name="Sproer C."/>
            <person name="Schumann P."/>
            <person name="Evtushenko L.I."/>
            <person name="Kublanov I.V."/>
        </authorList>
    </citation>
    <scope>NUCLEOTIDE SEQUENCE</scope>
    <source>
        <strain evidence="6">DSM 106290</strain>
    </source>
</reference>
<dbReference type="SUPFAM" id="SSF46785">
    <property type="entry name" value="Winged helix' DNA-binding domain"/>
    <property type="match status" value="2"/>
</dbReference>
<protein>
    <submittedName>
        <fullName evidence="6">SMC-Scp complex subunit ScpB</fullName>
    </submittedName>
</protein>
<dbReference type="RefSeq" id="WP_213169850.1">
    <property type="nucleotide sequence ID" value="NZ_CP070496.1"/>
</dbReference>
<dbReference type="GO" id="GO:0051301">
    <property type="term" value="P:cell division"/>
    <property type="evidence" value="ECO:0007669"/>
    <property type="project" value="UniProtKB-KW"/>
</dbReference>
<dbReference type="GO" id="GO:0051304">
    <property type="term" value="P:chromosome separation"/>
    <property type="evidence" value="ECO:0007669"/>
    <property type="project" value="InterPro"/>
</dbReference>
<organism evidence="6 7">
    <name type="scientific">Natronoglycomyces albus</name>
    <dbReference type="NCBI Taxonomy" id="2811108"/>
    <lineage>
        <taxon>Bacteria</taxon>
        <taxon>Bacillati</taxon>
        <taxon>Actinomycetota</taxon>
        <taxon>Actinomycetes</taxon>
        <taxon>Glycomycetales</taxon>
        <taxon>Glycomycetaceae</taxon>
        <taxon>Natronoglycomyces</taxon>
    </lineage>
</organism>
<keyword evidence="1" id="KW-0963">Cytoplasm</keyword>
<dbReference type="Gene3D" id="1.10.10.10">
    <property type="entry name" value="Winged helix-like DNA-binding domain superfamily/Winged helix DNA-binding domain"/>
    <property type="match status" value="2"/>
</dbReference>
<evidence type="ECO:0000313" key="7">
    <source>
        <dbReference type="Proteomes" id="UP000662939"/>
    </source>
</evidence>
<dbReference type="InterPro" id="IPR036390">
    <property type="entry name" value="WH_DNA-bd_sf"/>
</dbReference>
<gene>
    <name evidence="6" type="primary">scpB</name>
    <name evidence="6" type="ORF">JQS30_08410</name>
</gene>
<dbReference type="KEGG" id="nav:JQS30_08410"/>
<feature type="region of interest" description="Disordered" evidence="5">
    <location>
        <begin position="1"/>
        <end position="102"/>
    </location>
</feature>
<feature type="compositionally biased region" description="Basic and acidic residues" evidence="5">
    <location>
        <begin position="1"/>
        <end position="24"/>
    </location>
</feature>
<feature type="compositionally biased region" description="Basic and acidic residues" evidence="5">
    <location>
        <begin position="76"/>
        <end position="87"/>
    </location>
</feature>
<evidence type="ECO:0000256" key="2">
    <source>
        <dbReference type="ARBA" id="ARBA00022618"/>
    </source>
</evidence>
<evidence type="ECO:0000256" key="5">
    <source>
        <dbReference type="SAM" id="MobiDB-lite"/>
    </source>
</evidence>
<dbReference type="InterPro" id="IPR005234">
    <property type="entry name" value="ScpB_csome_segregation"/>
</dbReference>
<keyword evidence="3" id="KW-0159">Chromosome partition</keyword>
<dbReference type="Pfam" id="PF04079">
    <property type="entry name" value="SMC_ScpB"/>
    <property type="match status" value="1"/>
</dbReference>
<name>A0A895XDG7_9ACTN</name>
<evidence type="ECO:0000256" key="1">
    <source>
        <dbReference type="ARBA" id="ARBA00022490"/>
    </source>
</evidence>
<dbReference type="PANTHER" id="PTHR34298:SF2">
    <property type="entry name" value="SEGREGATION AND CONDENSATION PROTEIN B"/>
    <property type="match status" value="1"/>
</dbReference>
<sequence length="284" mass="31014">MSEDHYGTDTEPHLDDESTDDHASTEAQLAEQVAEWKPPWQRGDTAPPPRRPDTPEDEPAAAIDEYAQALAANDVETAHSQHSKDTAPDASTSEPAEALDTVPVADEVELGGVLEAILMICDEPLSEDVLASVLERPLQEVSETLGRLAAEYTGDGRGFELRRQAGGWRFYTRSDYAKYVERFVTDGQSSRLTKAALETLAVVAYRQPVTRGRISAIRGVNCDGVIRTLMSRGLIEECGTDPDSTAMLYCTTTLFLEKLGLNSVAELPELAPYLPDDVTEVESD</sequence>
<keyword evidence="7" id="KW-1185">Reference proteome</keyword>
<dbReference type="PANTHER" id="PTHR34298">
    <property type="entry name" value="SEGREGATION AND CONDENSATION PROTEIN B"/>
    <property type="match status" value="1"/>
</dbReference>
<keyword evidence="2" id="KW-0132">Cell division</keyword>
<dbReference type="EMBL" id="CP070496">
    <property type="protein sequence ID" value="QSB03851.1"/>
    <property type="molecule type" value="Genomic_DNA"/>
</dbReference>